<dbReference type="EMBL" id="FOBW01000009">
    <property type="protein sequence ID" value="SEN10233.1"/>
    <property type="molecule type" value="Genomic_DNA"/>
</dbReference>
<dbReference type="PIRSF" id="PIRSF004682">
    <property type="entry name" value="GmhB"/>
    <property type="match status" value="1"/>
</dbReference>
<dbReference type="InterPro" id="IPR023214">
    <property type="entry name" value="HAD_sf"/>
</dbReference>
<evidence type="ECO:0000256" key="3">
    <source>
        <dbReference type="ARBA" id="ARBA00022723"/>
    </source>
</evidence>
<dbReference type="InterPro" id="IPR006549">
    <property type="entry name" value="HAD-SF_hydro_IIIA"/>
</dbReference>
<feature type="binding site" evidence="10">
    <location>
        <position position="10"/>
    </location>
    <ligand>
        <name>Mg(2+)</name>
        <dbReference type="ChEBI" id="CHEBI:18420"/>
    </ligand>
</feature>
<dbReference type="GO" id="GO:0016791">
    <property type="term" value="F:phosphatase activity"/>
    <property type="evidence" value="ECO:0007669"/>
    <property type="project" value="InterPro"/>
</dbReference>
<feature type="binding site" evidence="10">
    <location>
        <position position="93"/>
    </location>
    <ligand>
        <name>Zn(2+)</name>
        <dbReference type="ChEBI" id="CHEBI:29105"/>
    </ligand>
</feature>
<dbReference type="Proteomes" id="UP000198553">
    <property type="component" value="Unassembled WGS sequence"/>
</dbReference>
<evidence type="ECO:0000256" key="4">
    <source>
        <dbReference type="ARBA" id="ARBA00022801"/>
    </source>
</evidence>
<dbReference type="InterPro" id="IPR006543">
    <property type="entry name" value="Histidinol-phos"/>
</dbReference>
<keyword evidence="5 7" id="KW-0119">Carbohydrate metabolism</keyword>
<dbReference type="CDD" id="cd07503">
    <property type="entry name" value="HAD_HisB-N"/>
    <property type="match status" value="1"/>
</dbReference>
<proteinExistence type="inferred from homology"/>
<dbReference type="InterPro" id="IPR036412">
    <property type="entry name" value="HAD-like_sf"/>
</dbReference>
<dbReference type="Pfam" id="PF13242">
    <property type="entry name" value="Hydrolase_like"/>
    <property type="match status" value="1"/>
</dbReference>
<evidence type="ECO:0000256" key="6">
    <source>
        <dbReference type="ARBA" id="ARBA00031828"/>
    </source>
</evidence>
<dbReference type="InterPro" id="IPR004446">
    <property type="entry name" value="Heptose_bisP_phosphatase"/>
</dbReference>
<feature type="binding site" evidence="10">
    <location>
        <position position="8"/>
    </location>
    <ligand>
        <name>Mg(2+)</name>
        <dbReference type="ChEBI" id="CHEBI:18420"/>
    </ligand>
</feature>
<dbReference type="GO" id="GO:0005975">
    <property type="term" value="P:carbohydrate metabolic process"/>
    <property type="evidence" value="ECO:0007669"/>
    <property type="project" value="InterPro"/>
</dbReference>
<protein>
    <recommendedName>
        <fullName evidence="6 7">D,D-heptose 1,7-bisphosphate phosphatase</fullName>
        <ecNumber evidence="7">3.1.3.-</ecNumber>
    </recommendedName>
</protein>
<comment type="cofactor">
    <cofactor evidence="10">
        <name>Mg(2+)</name>
        <dbReference type="ChEBI" id="CHEBI:18420"/>
    </cofactor>
</comment>
<reference evidence="12" key="1">
    <citation type="submission" date="2016-10" db="EMBL/GenBank/DDBJ databases">
        <authorList>
            <person name="Varghese N."/>
            <person name="Submissions S."/>
        </authorList>
    </citation>
    <scope>NUCLEOTIDE SEQUENCE [LARGE SCALE GENOMIC DNA]</scope>
    <source>
        <strain evidence="12">B48,IBRC-M 10115,DSM 25386,CECT 8001</strain>
    </source>
</reference>
<comment type="similarity">
    <text evidence="7">Belongs to the gmhB family.</text>
</comment>
<dbReference type="Gene3D" id="3.40.50.1000">
    <property type="entry name" value="HAD superfamily/HAD-like"/>
    <property type="match status" value="1"/>
</dbReference>
<comment type="cofactor">
    <cofactor evidence="10">
        <name>Zn(2+)</name>
        <dbReference type="ChEBI" id="CHEBI:29105"/>
    </cofactor>
</comment>
<dbReference type="RefSeq" id="WP_090746348.1">
    <property type="nucleotide sequence ID" value="NZ_FOBW01000009.1"/>
</dbReference>
<gene>
    <name evidence="11" type="ORF">SAMN05192533_10938</name>
</gene>
<feature type="site" description="Stabilizes the phosphoryl group" evidence="9">
    <location>
        <position position="54"/>
    </location>
</feature>
<keyword evidence="12" id="KW-1185">Reference proteome</keyword>
<dbReference type="AlphaFoldDB" id="A0A1H8DSN3"/>
<feature type="active site" description="Proton donor" evidence="8">
    <location>
        <position position="10"/>
    </location>
</feature>
<accession>A0A1H8DSN3</accession>
<evidence type="ECO:0000256" key="7">
    <source>
        <dbReference type="PIRNR" id="PIRNR004682"/>
    </source>
</evidence>
<dbReference type="NCBIfam" id="TIGR01662">
    <property type="entry name" value="HAD-SF-IIIA"/>
    <property type="match status" value="1"/>
</dbReference>
<feature type="site" description="Stabilizes the phosphoryl group" evidence="9">
    <location>
        <position position="105"/>
    </location>
</feature>
<feature type="active site" description="Nucleophile" evidence="8">
    <location>
        <position position="8"/>
    </location>
</feature>
<evidence type="ECO:0000256" key="9">
    <source>
        <dbReference type="PIRSR" id="PIRSR004682-3"/>
    </source>
</evidence>
<dbReference type="PANTHER" id="PTHR42891">
    <property type="entry name" value="D-GLYCERO-BETA-D-MANNO-HEPTOSE-1,7-BISPHOSPHATE 7-PHOSPHATASE"/>
    <property type="match status" value="1"/>
</dbReference>
<dbReference type="GO" id="GO:0005737">
    <property type="term" value="C:cytoplasm"/>
    <property type="evidence" value="ECO:0007669"/>
    <property type="project" value="UniProtKB-SubCell"/>
</dbReference>
<dbReference type="SUPFAM" id="SSF56784">
    <property type="entry name" value="HAD-like"/>
    <property type="match status" value="1"/>
</dbReference>
<dbReference type="GO" id="GO:0046872">
    <property type="term" value="F:metal ion binding"/>
    <property type="evidence" value="ECO:0007669"/>
    <property type="project" value="UniProtKB-KW"/>
</dbReference>
<keyword evidence="2 7" id="KW-0963">Cytoplasm</keyword>
<feature type="binding site" evidence="10">
    <location>
        <position position="130"/>
    </location>
    <ligand>
        <name>Mg(2+)</name>
        <dbReference type="ChEBI" id="CHEBI:18420"/>
    </ligand>
</feature>
<dbReference type="OrthoDB" id="9801899at2"/>
<evidence type="ECO:0000313" key="11">
    <source>
        <dbReference type="EMBL" id="SEN10233.1"/>
    </source>
</evidence>
<evidence type="ECO:0000256" key="8">
    <source>
        <dbReference type="PIRSR" id="PIRSR004682-1"/>
    </source>
</evidence>
<evidence type="ECO:0000256" key="10">
    <source>
        <dbReference type="PIRSR" id="PIRSR004682-4"/>
    </source>
</evidence>
<keyword evidence="10" id="KW-0862">Zinc</keyword>
<feature type="binding site" evidence="10">
    <location>
        <position position="103"/>
    </location>
    <ligand>
        <name>Zn(2+)</name>
        <dbReference type="ChEBI" id="CHEBI:29105"/>
    </ligand>
</feature>
<dbReference type="STRING" id="930146.SAMN05192533_10938"/>
<feature type="binding site" evidence="10">
    <location>
        <position position="95"/>
    </location>
    <ligand>
        <name>Zn(2+)</name>
        <dbReference type="ChEBI" id="CHEBI:29105"/>
    </ligand>
</feature>
<keyword evidence="10" id="KW-0460">Magnesium</keyword>
<dbReference type="EC" id="3.1.3.-" evidence="7"/>
<keyword evidence="3 10" id="KW-0479">Metal-binding</keyword>
<comment type="subcellular location">
    <subcellularLocation>
        <location evidence="1 7">Cytoplasm</location>
    </subcellularLocation>
</comment>
<evidence type="ECO:0000313" key="12">
    <source>
        <dbReference type="Proteomes" id="UP000198553"/>
    </source>
</evidence>
<feature type="site" description="Contributes to substrate recognition" evidence="9">
    <location>
        <position position="104"/>
    </location>
</feature>
<dbReference type="NCBIfam" id="TIGR01656">
    <property type="entry name" value="Histidinol-ppas"/>
    <property type="match status" value="1"/>
</dbReference>
<organism evidence="11 12">
    <name type="scientific">Mesobacillus persicus</name>
    <dbReference type="NCBI Taxonomy" id="930146"/>
    <lineage>
        <taxon>Bacteria</taxon>
        <taxon>Bacillati</taxon>
        <taxon>Bacillota</taxon>
        <taxon>Bacilli</taxon>
        <taxon>Bacillales</taxon>
        <taxon>Bacillaceae</taxon>
        <taxon>Mesobacillus</taxon>
    </lineage>
</organism>
<feature type="binding site" evidence="10">
    <location>
        <position position="101"/>
    </location>
    <ligand>
        <name>Zn(2+)</name>
        <dbReference type="ChEBI" id="CHEBI:29105"/>
    </ligand>
</feature>
<evidence type="ECO:0000256" key="1">
    <source>
        <dbReference type="ARBA" id="ARBA00004496"/>
    </source>
</evidence>
<name>A0A1H8DSN3_9BACI</name>
<sequence length="177" mass="19313">MNKAIFLDRDGVLNEVLTSRVKFVNQPGDLYLLEGAAEAVAELSHSGFDIYVVTNQGGVGLGFLKEKDLKKIHDHLIKIVKRHGGHIKEVAYCPHKPKAGCECRKPNAGMLLELAEKHDISLKDSVMVGDHERDIEAGKKAGCKTVFIGDEDTAADRKAPSLQSAVPSILELLTEET</sequence>
<evidence type="ECO:0000256" key="2">
    <source>
        <dbReference type="ARBA" id="ARBA00022490"/>
    </source>
</evidence>
<evidence type="ECO:0000256" key="5">
    <source>
        <dbReference type="ARBA" id="ARBA00023277"/>
    </source>
</evidence>
<keyword evidence="4 7" id="KW-0378">Hydrolase</keyword>
<dbReference type="PANTHER" id="PTHR42891:SF1">
    <property type="entry name" value="D-GLYCERO-BETA-D-MANNO-HEPTOSE-1,7-BISPHOSPHATE 7-PHOSPHATASE"/>
    <property type="match status" value="1"/>
</dbReference>